<name>A0AA43AZS2_9BURK</name>
<evidence type="ECO:0000313" key="2">
    <source>
        <dbReference type="Proteomes" id="UP001161276"/>
    </source>
</evidence>
<dbReference type="RefSeq" id="WP_280026153.1">
    <property type="nucleotide sequence ID" value="NZ_JAOCKG010000002.1"/>
</dbReference>
<sequence length="669" mass="74476">MGEPVLPVRSAHQVAKRSVLTLAGWGFRPSTRGPRALAAKHGLPFIGLEDGFLRSYGTGRDHPSLSIVVDSEGIYYAAGQPSALETLLASDKNVLAGVGAPYAQARQRIVSEGLSKYNLAPDLEPASFLREGPRVLIVDQTVGDASVEYGMASADSFAAMLATARQENPDATLYIKTHPEVSRGAKRGYLSSVIGDERTVMLRDPASPASVLRHMDRVYVVTSHMGFEALLHGVPVTCFGMPWYAGWGCTDDRVKCPRRTRARSVDELFAAAYLHYTRYLNPETYERGTIFDVINWLSHQRRVHQRCAGRTIAIGYRRWKAENVKPFLGHPNRPVLFVPHAQAAAKLTPLPNDRLVVWGATPNEAVASLAQRSGATLMRMEDGFIRSVGLGSDFVPPHSLVVDKLGLYFDARKPSDLEQILNTHAFTDDDRQRATVLRELIISNSLTKYNIEPTAQPIWRRSGRRIVLVPGQVEDDASIKYGCAGIRDNLSLLRAARQVCPDAFVVYKPHPDVMVRNRVGRVHRADAMQYADAIETDVSIVSCIDAADEIHTMTSLSGFDALLRGKHVVVYGSPFYAGWGLTEDRQMIARRDRRLTLDDLVAGAMLYYPTYWDWTLNGFTTAEGAIRQIISRRDRLIAENRLASVRKSYLQRQLHKLRLWAKAGFLVTR</sequence>
<comment type="caution">
    <text evidence="1">The sequence shown here is derived from an EMBL/GenBank/DDBJ whole genome shotgun (WGS) entry which is preliminary data.</text>
</comment>
<reference evidence="1" key="1">
    <citation type="submission" date="2022-09" db="EMBL/GenBank/DDBJ databases">
        <title>Intensive care unit water sources are persistently colonized with multi-drug resistant bacteria and are the site of extensive horizontal gene transfer of antibiotic resistance genes.</title>
        <authorList>
            <person name="Diorio-Toth L."/>
        </authorList>
    </citation>
    <scope>NUCLEOTIDE SEQUENCE</scope>
    <source>
        <strain evidence="1">GD03676</strain>
    </source>
</reference>
<gene>
    <name evidence="1" type="ORF">N5K24_06545</name>
</gene>
<dbReference type="EMBL" id="JAOCKG010000002">
    <property type="protein sequence ID" value="MDH2050045.1"/>
    <property type="molecule type" value="Genomic_DNA"/>
</dbReference>
<dbReference type="CDD" id="cd16440">
    <property type="entry name" value="beta_Kdo_transferase_KpsC_1"/>
    <property type="match status" value="1"/>
</dbReference>
<accession>A0AA43AZS2</accession>
<dbReference type="AlphaFoldDB" id="A0AA43AZS2"/>
<dbReference type="GO" id="GO:0000271">
    <property type="term" value="P:polysaccharide biosynthetic process"/>
    <property type="evidence" value="ECO:0007669"/>
    <property type="project" value="InterPro"/>
</dbReference>
<evidence type="ECO:0000313" key="1">
    <source>
        <dbReference type="EMBL" id="MDH2050045.1"/>
    </source>
</evidence>
<dbReference type="Pfam" id="PF05159">
    <property type="entry name" value="Capsule_synth"/>
    <property type="match status" value="4"/>
</dbReference>
<organism evidence="1 2">
    <name type="scientific">Achromobacter marplatensis</name>
    <dbReference type="NCBI Taxonomy" id="470868"/>
    <lineage>
        <taxon>Bacteria</taxon>
        <taxon>Pseudomonadati</taxon>
        <taxon>Pseudomonadota</taxon>
        <taxon>Betaproteobacteria</taxon>
        <taxon>Burkholderiales</taxon>
        <taxon>Alcaligenaceae</taxon>
        <taxon>Achromobacter</taxon>
    </lineage>
</organism>
<dbReference type="Proteomes" id="UP001161276">
    <property type="component" value="Unassembled WGS sequence"/>
</dbReference>
<dbReference type="InterPro" id="IPR007833">
    <property type="entry name" value="Capsule_polysaccharide_synth"/>
</dbReference>
<dbReference type="GO" id="GO:0015774">
    <property type="term" value="P:polysaccharide transport"/>
    <property type="evidence" value="ECO:0007669"/>
    <property type="project" value="InterPro"/>
</dbReference>
<dbReference type="CDD" id="cd16439">
    <property type="entry name" value="beta_Kdo_transferase_KpsC_2"/>
    <property type="match status" value="1"/>
</dbReference>
<proteinExistence type="predicted"/>
<protein>
    <submittedName>
        <fullName evidence="1">Capsular polysaccharide biosynthesis protein</fullName>
    </submittedName>
</protein>